<dbReference type="Proteomes" id="UP000535511">
    <property type="component" value="Unassembled WGS sequence"/>
</dbReference>
<dbReference type="SUPFAM" id="SSF52540">
    <property type="entry name" value="P-loop containing nucleoside triphosphate hydrolases"/>
    <property type="match status" value="1"/>
</dbReference>
<dbReference type="Gene3D" id="3.40.50.300">
    <property type="entry name" value="P-loop containing nucleotide triphosphate hydrolases"/>
    <property type="match status" value="1"/>
</dbReference>
<organism evidence="3 4">
    <name type="scientific">Nocardioides panaciterrulae</name>
    <dbReference type="NCBI Taxonomy" id="661492"/>
    <lineage>
        <taxon>Bacteria</taxon>
        <taxon>Bacillati</taxon>
        <taxon>Actinomycetota</taxon>
        <taxon>Actinomycetes</taxon>
        <taxon>Propionibacteriales</taxon>
        <taxon>Nocardioidaceae</taxon>
        <taxon>Nocardioides</taxon>
    </lineage>
</organism>
<dbReference type="AlphaFoldDB" id="A0A7Y9E6W1"/>
<reference evidence="3 4" key="1">
    <citation type="submission" date="2020-07" db="EMBL/GenBank/DDBJ databases">
        <title>Sequencing the genomes of 1000 actinobacteria strains.</title>
        <authorList>
            <person name="Klenk H.-P."/>
        </authorList>
    </citation>
    <scope>NUCLEOTIDE SEQUENCE [LARGE SCALE GENOMIC DNA]</scope>
    <source>
        <strain evidence="3 4">DSM 21350</strain>
    </source>
</reference>
<dbReference type="InterPro" id="IPR027417">
    <property type="entry name" value="P-loop_NTPase"/>
</dbReference>
<gene>
    <name evidence="3" type="ORF">BJZ21_002307</name>
</gene>
<dbReference type="RefSeq" id="WP_179663886.1">
    <property type="nucleotide sequence ID" value="NZ_JACCBG010000001.1"/>
</dbReference>
<dbReference type="GO" id="GO:0016887">
    <property type="term" value="F:ATP hydrolysis activity"/>
    <property type="evidence" value="ECO:0007669"/>
    <property type="project" value="InterPro"/>
</dbReference>
<comment type="similarity">
    <text evidence="1">Belongs to the arsA ATPase family.</text>
</comment>
<accession>A0A7Y9E6W1</accession>
<feature type="domain" description="ArsA/GET3 Anion-transporting ATPase-like" evidence="2">
    <location>
        <begin position="19"/>
        <end position="108"/>
    </location>
</feature>
<dbReference type="GO" id="GO:0005524">
    <property type="term" value="F:ATP binding"/>
    <property type="evidence" value="ECO:0007669"/>
    <property type="project" value="InterPro"/>
</dbReference>
<name>A0A7Y9E6W1_9ACTN</name>
<dbReference type="PANTHER" id="PTHR10803:SF3">
    <property type="entry name" value="ATPASE GET3"/>
    <property type="match status" value="1"/>
</dbReference>
<dbReference type="InterPro" id="IPR025723">
    <property type="entry name" value="ArsA/GET3_ATPase-like"/>
</dbReference>
<dbReference type="CDD" id="cd02035">
    <property type="entry name" value="ArsA"/>
    <property type="match status" value="1"/>
</dbReference>
<protein>
    <submittedName>
        <fullName evidence="3">Anion-transporting ArsA/GET3 family ATPase</fullName>
    </submittedName>
</protein>
<evidence type="ECO:0000313" key="3">
    <source>
        <dbReference type="EMBL" id="NYD42224.1"/>
    </source>
</evidence>
<dbReference type="EMBL" id="JACCBG010000001">
    <property type="protein sequence ID" value="NYD42224.1"/>
    <property type="molecule type" value="Genomic_DNA"/>
</dbReference>
<proteinExistence type="inferred from homology"/>
<keyword evidence="4" id="KW-1185">Reference proteome</keyword>
<evidence type="ECO:0000259" key="2">
    <source>
        <dbReference type="Pfam" id="PF02374"/>
    </source>
</evidence>
<dbReference type="PANTHER" id="PTHR10803">
    <property type="entry name" value="ARSENICAL PUMP-DRIVING ATPASE ARSENITE-TRANSLOCATING ATPASE"/>
    <property type="match status" value="1"/>
</dbReference>
<comment type="caution">
    <text evidence="3">The sequence shown here is derived from an EMBL/GenBank/DDBJ whole genome shotgun (WGS) entry which is preliminary data.</text>
</comment>
<dbReference type="Pfam" id="PF02374">
    <property type="entry name" value="ArsA_ATPase"/>
    <property type="match status" value="1"/>
</dbReference>
<sequence>MEPTTSLPSLNWDDWDTPYLFFTGKGGVGKTTIAAAVAVHLADTGHRVLLVSTDPASNLRDVLGAATGEQRPVPVVAVPRLDVLDLDPQVAADAYRERVLAPYRGTLTRWAAAQRRAPRDCWRSWPGPRRG</sequence>
<evidence type="ECO:0000313" key="4">
    <source>
        <dbReference type="Proteomes" id="UP000535511"/>
    </source>
</evidence>
<evidence type="ECO:0000256" key="1">
    <source>
        <dbReference type="ARBA" id="ARBA00011040"/>
    </source>
</evidence>
<dbReference type="InterPro" id="IPR016300">
    <property type="entry name" value="ATPase_ArsA/GET3"/>
</dbReference>